<evidence type="ECO:0000313" key="1">
    <source>
        <dbReference type="EMBL" id="CRK40583.1"/>
    </source>
</evidence>
<name>A0A0G4N295_VERLO</name>
<dbReference type="AlphaFoldDB" id="A0A0G4N295"/>
<protein>
    <submittedName>
        <fullName evidence="1">Uncharacterized protein</fullName>
    </submittedName>
</protein>
<reference evidence="2" key="1">
    <citation type="submission" date="2015-05" db="EMBL/GenBank/DDBJ databases">
        <authorList>
            <person name="Fogelqvist Johan"/>
        </authorList>
    </citation>
    <scope>NUCLEOTIDE SEQUENCE [LARGE SCALE GENOMIC DNA]</scope>
</reference>
<accession>A0A0G4N295</accession>
<organism evidence="1 2">
    <name type="scientific">Verticillium longisporum</name>
    <name type="common">Verticillium dahliae var. longisporum</name>
    <dbReference type="NCBI Taxonomy" id="100787"/>
    <lineage>
        <taxon>Eukaryota</taxon>
        <taxon>Fungi</taxon>
        <taxon>Dikarya</taxon>
        <taxon>Ascomycota</taxon>
        <taxon>Pezizomycotina</taxon>
        <taxon>Sordariomycetes</taxon>
        <taxon>Hypocreomycetidae</taxon>
        <taxon>Glomerellales</taxon>
        <taxon>Plectosphaerellaceae</taxon>
        <taxon>Verticillium</taxon>
    </lineage>
</organism>
<proteinExistence type="predicted"/>
<dbReference type="EMBL" id="CVQI01032163">
    <property type="protein sequence ID" value="CRK40583.1"/>
    <property type="molecule type" value="Genomic_DNA"/>
</dbReference>
<sequence length="99" mass="11233">MSAPPRITQRQISCGHQMGRSRVQDCSARDSFEAWTPPCLKMGYPLFRMSISCTRDSFDVLNGILEAFYEGKLWTREPLRANLAAALPDVEREGEHSSR</sequence>
<dbReference type="Proteomes" id="UP000045706">
    <property type="component" value="Unassembled WGS sequence"/>
</dbReference>
<evidence type="ECO:0000313" key="2">
    <source>
        <dbReference type="Proteomes" id="UP000045706"/>
    </source>
</evidence>
<gene>
    <name evidence="1" type="ORF">BN1723_004835</name>
</gene>